<evidence type="ECO:0000259" key="1">
    <source>
        <dbReference type="Pfam" id="PF13173"/>
    </source>
</evidence>
<evidence type="ECO:0000259" key="2">
    <source>
        <dbReference type="Pfam" id="PF13635"/>
    </source>
</evidence>
<dbReference type="InterPro" id="IPR027417">
    <property type="entry name" value="P-loop_NTPase"/>
</dbReference>
<dbReference type="InterPro" id="IPR041682">
    <property type="entry name" value="AAA_14"/>
</dbReference>
<dbReference type="PANTHER" id="PTHR33295:SF7">
    <property type="entry name" value="ATPASE"/>
    <property type="match status" value="1"/>
</dbReference>
<dbReference type="SUPFAM" id="SSF52540">
    <property type="entry name" value="P-loop containing nucleoside triphosphate hydrolases"/>
    <property type="match status" value="1"/>
</dbReference>
<dbReference type="PANTHER" id="PTHR33295">
    <property type="entry name" value="ATPASE"/>
    <property type="match status" value="1"/>
</dbReference>
<name>A0A2N5J5Z3_9BIFI</name>
<dbReference type="Proteomes" id="UP000235034">
    <property type="component" value="Unassembled WGS sequence"/>
</dbReference>
<sequence>MTTMLHRRAYDRLLTWKHEEQGASAILLEGARRVGKSTLATQFGGNEYRSYILIDFSNVDEAVLDLFRTQRTDLDRFFSYLSLYFGVTLYRRESLIIFDEVQFFPQARAFIKHLVADGRYDYIETGSLVSIRQNVEDILIPSEEDSLELNPLDFEEFLWAMDQRPMADAIRESFESKHPLPEAIHRKAMDLFREYMLIGGMPKPVADYADDHDFAQADKEKRRILSLYRKDVARFAKGYETKVLSIFDGLPGQLSKHEKRFSLASIGKTARMRDYEDSFFWLSDARITNNCYNSTDPHVGLRLDEDHTTLKCYMADTGLLVSHAFPAARNRTGVNSVYRDILFGKLELNEGMLVENIVAQQLKASGHDLFFYSRRDQTNAANTMEIDFLIQAPYANANLRLRVAPIEVKSTGRYGTKSLEKFKNKFGARVGSQIVLHPKQMRIDGDRMYLPLYMAHCL</sequence>
<dbReference type="Pfam" id="PF13173">
    <property type="entry name" value="AAA_14"/>
    <property type="match status" value="1"/>
</dbReference>
<feature type="domain" description="AAA" evidence="1">
    <location>
        <begin position="25"/>
        <end position="158"/>
    </location>
</feature>
<evidence type="ECO:0000313" key="3">
    <source>
        <dbReference type="EMBL" id="PLS29626.1"/>
    </source>
</evidence>
<gene>
    <name evidence="3" type="ORF">Uis4E_0263</name>
</gene>
<evidence type="ECO:0000313" key="4">
    <source>
        <dbReference type="Proteomes" id="UP000235034"/>
    </source>
</evidence>
<dbReference type="InterPro" id="IPR025420">
    <property type="entry name" value="DUF4143"/>
</dbReference>
<organism evidence="3 4">
    <name type="scientific">Bifidobacterium parmae</name>
    <dbReference type="NCBI Taxonomy" id="361854"/>
    <lineage>
        <taxon>Bacteria</taxon>
        <taxon>Bacillati</taxon>
        <taxon>Actinomycetota</taxon>
        <taxon>Actinomycetes</taxon>
        <taxon>Bifidobacteriales</taxon>
        <taxon>Bifidobacteriaceae</taxon>
        <taxon>Bifidobacterium</taxon>
    </lineage>
</organism>
<dbReference type="EMBL" id="NMWT01000002">
    <property type="protein sequence ID" value="PLS29626.1"/>
    <property type="molecule type" value="Genomic_DNA"/>
</dbReference>
<dbReference type="Pfam" id="PF13635">
    <property type="entry name" value="DUF4143"/>
    <property type="match status" value="1"/>
</dbReference>
<proteinExistence type="predicted"/>
<feature type="domain" description="DUF4143" evidence="2">
    <location>
        <begin position="230"/>
        <end position="410"/>
    </location>
</feature>
<dbReference type="AlphaFoldDB" id="A0A2N5J5Z3"/>
<reference evidence="3 4" key="1">
    <citation type="submission" date="2017-07" db="EMBL/GenBank/DDBJ databases">
        <title>Bifidobacterium novel species.</title>
        <authorList>
            <person name="Lugli G.A."/>
            <person name="Milani C."/>
            <person name="Duranti S."/>
            <person name="Mangifesta M."/>
        </authorList>
    </citation>
    <scope>NUCLEOTIDE SEQUENCE [LARGE SCALE GENOMIC DNA]</scope>
    <source>
        <strain evidence="3 4">77</strain>
    </source>
</reference>
<comment type="caution">
    <text evidence="3">The sequence shown here is derived from an EMBL/GenBank/DDBJ whole genome shotgun (WGS) entry which is preliminary data.</text>
</comment>
<accession>A0A2N5J5Z3</accession>
<protein>
    <submittedName>
        <fullName evidence="3">ATPase (AAA+ superfamily)</fullName>
    </submittedName>
</protein>
<keyword evidence="4" id="KW-1185">Reference proteome</keyword>